<keyword evidence="5" id="KW-0028">Amino-acid biosynthesis</keyword>
<evidence type="ECO:0000313" key="9">
    <source>
        <dbReference type="Proteomes" id="UP000769780"/>
    </source>
</evidence>
<dbReference type="InterPro" id="IPR037237">
    <property type="entry name" value="IlvD/EDD_N"/>
</dbReference>
<dbReference type="Proteomes" id="UP000769780">
    <property type="component" value="Unassembled WGS sequence"/>
</dbReference>
<keyword evidence="3" id="KW-0411">Iron-sulfur</keyword>
<dbReference type="PANTHER" id="PTHR43661">
    <property type="entry name" value="D-XYLONATE DEHYDRATASE"/>
    <property type="match status" value="1"/>
</dbReference>
<keyword evidence="4 8" id="KW-0456">Lyase</keyword>
<evidence type="ECO:0000256" key="3">
    <source>
        <dbReference type="ARBA" id="ARBA00023014"/>
    </source>
</evidence>
<dbReference type="SUPFAM" id="SSF52016">
    <property type="entry name" value="LeuD/IlvD-like"/>
    <property type="match status" value="1"/>
</dbReference>
<dbReference type="Pfam" id="PF00920">
    <property type="entry name" value="ILVD_EDD_N"/>
    <property type="match status" value="1"/>
</dbReference>
<dbReference type="GO" id="GO:0050401">
    <property type="term" value="F:xylonate dehydratase activity"/>
    <property type="evidence" value="ECO:0007669"/>
    <property type="project" value="UniProtKB-EC"/>
</dbReference>
<dbReference type="RefSeq" id="WP_221875400.1">
    <property type="nucleotide sequence ID" value="NZ_JACWFH010000033.1"/>
</dbReference>
<dbReference type="InterPro" id="IPR056740">
    <property type="entry name" value="ILV_EDD_C"/>
</dbReference>
<name>A0ABS7KA86_9BACI</name>
<keyword evidence="2" id="KW-0408">Iron</keyword>
<feature type="domain" description="Dihydroxy-acid/6-phosphogluconate dehydratase N-terminal" evidence="6">
    <location>
        <begin position="85"/>
        <end position="393"/>
    </location>
</feature>
<sequence>MSIDSIYGEDHDNLYEINTHAEGPKGKLPVTPEILKERPSGDIFGMTLNAGMGWDPAKLLGKQVLMLSTLGGIRNDDGTPVAMGLHTGHYEIGVQMNKAAAVIKEAGGVPYAGHVSDPCDGRTQGTTGMFDSLPYRNDAAIVFRRLYRSLPTAEAVIGLAACDKGLPAMMMALASMHDVPTILIPGGSTLQAKEGEDNGTVQTIGARFSRGELSLEQAAIEGCRACASAGGGCQFLGTAGTSQVISEGLGLALPHTALAPSSTSIWAEIGTQAAKAVLELEAQGITTKDILTDKAIENAMVIHAAFGGSTNLLLHMPAIAHAAGLPIPTVEDWARINSKVPRLVSVLPMGPVNHPTSRVFLAGGVPEVMLHLRKLGLLHEDVLTATGKTLKENLDWWETSERRRKCRERLVEIDGVQPDDVIMSPEQAKERGMTSTVTFPIGNIAPEGSVVKSTAIDPSVIGEDGVFRHTGQAKVFTSEKAAIKAIKVGDIEAGDIMVVLGAGPMGTGMEETYQLTSALKHLPFGKRVSLITDARFSGVSTGACFGHVGPEALAGGPLGKVRDGDVIEIIVDCLNLEGSINFIGTKDTPLTWDEGAKVLEARDPNPGMQPDEDLPDDTRLWAGLQSVSGGTWKGCIYDVDAILEVLEAGKKALAKEKEKDLVTN</sequence>
<evidence type="ECO:0000256" key="4">
    <source>
        <dbReference type="ARBA" id="ARBA00023239"/>
    </source>
</evidence>
<dbReference type="SUPFAM" id="SSF143975">
    <property type="entry name" value="IlvD/EDD N-terminal domain-like"/>
    <property type="match status" value="1"/>
</dbReference>
<evidence type="ECO:0000256" key="5">
    <source>
        <dbReference type="ARBA" id="ARBA00023304"/>
    </source>
</evidence>
<keyword evidence="2" id="KW-0479">Metal-binding</keyword>
<dbReference type="Gene3D" id="3.50.30.80">
    <property type="entry name" value="IlvD/EDD C-terminal domain-like"/>
    <property type="match status" value="1"/>
</dbReference>
<keyword evidence="5" id="KW-0100">Branched-chain amino acid biosynthesis</keyword>
<dbReference type="PROSITE" id="PS00887">
    <property type="entry name" value="ILVD_EDD_2"/>
    <property type="match status" value="1"/>
</dbReference>
<dbReference type="Pfam" id="PF24877">
    <property type="entry name" value="ILV_EDD_C"/>
    <property type="match status" value="1"/>
</dbReference>
<gene>
    <name evidence="8" type="ORF">H0185_20660</name>
</gene>
<dbReference type="InterPro" id="IPR042096">
    <property type="entry name" value="Dihydro-acid_dehy_C"/>
</dbReference>
<evidence type="ECO:0000259" key="6">
    <source>
        <dbReference type="Pfam" id="PF00920"/>
    </source>
</evidence>
<dbReference type="PROSITE" id="PS00886">
    <property type="entry name" value="ILVD_EDD_1"/>
    <property type="match status" value="1"/>
</dbReference>
<evidence type="ECO:0000256" key="2">
    <source>
        <dbReference type="ARBA" id="ARBA00022714"/>
    </source>
</evidence>
<dbReference type="InterPro" id="IPR020558">
    <property type="entry name" value="DiOHA_6PGluconate_deHydtase_CS"/>
</dbReference>
<evidence type="ECO:0000256" key="1">
    <source>
        <dbReference type="ARBA" id="ARBA00006486"/>
    </source>
</evidence>
<proteinExistence type="inferred from homology"/>
<protein>
    <submittedName>
        <fullName evidence="8">YjhG/YagF family D-xylonate dehydratase</fullName>
        <ecNumber evidence="8">4.2.1.82</ecNumber>
    </submittedName>
</protein>
<keyword evidence="2" id="KW-0001">2Fe-2S</keyword>
<evidence type="ECO:0000313" key="8">
    <source>
        <dbReference type="EMBL" id="MBY0099183.1"/>
    </source>
</evidence>
<reference evidence="8 9" key="1">
    <citation type="submission" date="2020-07" db="EMBL/GenBank/DDBJ databases">
        <title>Fungal Genomes of the International Space Station.</title>
        <authorList>
            <person name="Seuylemezian A."/>
            <person name="Singh N.K."/>
            <person name="Wood J."/>
            <person name="Venkateswaran K."/>
        </authorList>
    </citation>
    <scope>NUCLEOTIDE SEQUENCE [LARGE SCALE GENOMIC DNA]</scope>
    <source>
        <strain evidence="8 9">PL-B2</strain>
    </source>
</reference>
<dbReference type="InterPro" id="IPR017798">
    <property type="entry name" value="Dehydratase_YjhG/YagF"/>
</dbReference>
<dbReference type="EMBL" id="JACWFH010000033">
    <property type="protein sequence ID" value="MBY0099183.1"/>
    <property type="molecule type" value="Genomic_DNA"/>
</dbReference>
<dbReference type="InterPro" id="IPR000581">
    <property type="entry name" value="ILV_EDD_N"/>
</dbReference>
<feature type="domain" description="Dihydroxy-acid/6-phosphogluconate dehydratase C-terminal" evidence="7">
    <location>
        <begin position="441"/>
        <end position="573"/>
    </location>
</feature>
<organism evidence="8 9">
    <name type="scientific">Mesobacillus maritimus</name>
    <dbReference type="NCBI Taxonomy" id="1643336"/>
    <lineage>
        <taxon>Bacteria</taxon>
        <taxon>Bacillati</taxon>
        <taxon>Bacillota</taxon>
        <taxon>Bacilli</taxon>
        <taxon>Bacillales</taxon>
        <taxon>Bacillaceae</taxon>
        <taxon>Mesobacillus</taxon>
    </lineage>
</organism>
<comment type="caution">
    <text evidence="8">The sequence shown here is derived from an EMBL/GenBank/DDBJ whole genome shotgun (WGS) entry which is preliminary data.</text>
</comment>
<evidence type="ECO:0000259" key="7">
    <source>
        <dbReference type="Pfam" id="PF24877"/>
    </source>
</evidence>
<dbReference type="EC" id="4.2.1.82" evidence="8"/>
<dbReference type="NCBIfam" id="TIGR03432">
    <property type="entry name" value="yjhG_yagF"/>
    <property type="match status" value="1"/>
</dbReference>
<comment type="similarity">
    <text evidence="1">Belongs to the IlvD/Edd family.</text>
</comment>
<accession>A0ABS7KA86</accession>
<dbReference type="PANTHER" id="PTHR43661:SF3">
    <property type="entry name" value="D-XYLONATE DEHYDRATASE YAGF-RELATED"/>
    <property type="match status" value="1"/>
</dbReference>
<keyword evidence="9" id="KW-1185">Reference proteome</keyword>